<dbReference type="Proteomes" id="UP000030645">
    <property type="component" value="Unassembled WGS sequence"/>
</dbReference>
<keyword evidence="4" id="KW-1185">Reference proteome</keyword>
<feature type="chain" id="PRO_5004929833" evidence="2">
    <location>
        <begin position="29"/>
        <end position="120"/>
    </location>
</feature>
<name>W9RRW3_9ROSA</name>
<gene>
    <name evidence="3" type="ORF">L484_010937</name>
</gene>
<feature type="compositionally biased region" description="Low complexity" evidence="1">
    <location>
        <begin position="62"/>
        <end position="73"/>
    </location>
</feature>
<organism evidence="3 4">
    <name type="scientific">Morus notabilis</name>
    <dbReference type="NCBI Taxonomy" id="981085"/>
    <lineage>
        <taxon>Eukaryota</taxon>
        <taxon>Viridiplantae</taxon>
        <taxon>Streptophyta</taxon>
        <taxon>Embryophyta</taxon>
        <taxon>Tracheophyta</taxon>
        <taxon>Spermatophyta</taxon>
        <taxon>Magnoliopsida</taxon>
        <taxon>eudicotyledons</taxon>
        <taxon>Gunneridae</taxon>
        <taxon>Pentapetalae</taxon>
        <taxon>rosids</taxon>
        <taxon>fabids</taxon>
        <taxon>Rosales</taxon>
        <taxon>Moraceae</taxon>
        <taxon>Moreae</taxon>
        <taxon>Morus</taxon>
    </lineage>
</organism>
<feature type="region of interest" description="Disordered" evidence="1">
    <location>
        <begin position="34"/>
        <end position="73"/>
    </location>
</feature>
<evidence type="ECO:0000256" key="2">
    <source>
        <dbReference type="SAM" id="SignalP"/>
    </source>
</evidence>
<proteinExistence type="predicted"/>
<dbReference type="InterPro" id="IPR044659">
    <property type="entry name" value="PELPK1_2"/>
</dbReference>
<keyword evidence="2" id="KW-0732">Signal</keyword>
<dbReference type="AlphaFoldDB" id="W9RRW3"/>
<feature type="signal peptide" evidence="2">
    <location>
        <begin position="1"/>
        <end position="28"/>
    </location>
</feature>
<accession>W9RRW3</accession>
<evidence type="ECO:0000313" key="4">
    <source>
        <dbReference type="Proteomes" id="UP000030645"/>
    </source>
</evidence>
<evidence type="ECO:0000313" key="3">
    <source>
        <dbReference type="EMBL" id="EXB93794.1"/>
    </source>
</evidence>
<dbReference type="STRING" id="981085.W9RRW3"/>
<sequence length="120" mass="12535">MAFNLSGFTLALFAAFAFMSIDVGQAAARHLLQTTTGPNLPRPNLPQTPTIPSLPQPNIPNLPSGLTLPQPTLPTGPITIPNLALPPLPAVTSLPNIISSFPTMFPSIPFFSPPPSTSSP</sequence>
<reference evidence="4" key="1">
    <citation type="submission" date="2013-01" db="EMBL/GenBank/DDBJ databases">
        <title>Draft Genome Sequence of a Mulberry Tree, Morus notabilis C.K. Schneid.</title>
        <authorList>
            <person name="He N."/>
            <person name="Zhao S."/>
        </authorList>
    </citation>
    <scope>NUCLEOTIDE SEQUENCE</scope>
</reference>
<dbReference type="PANTHER" id="PTHR33088:SF105">
    <property type="entry name" value="ESX-1 SECRETION-ASSOCIATED PROTEIN ESPE"/>
    <property type="match status" value="1"/>
</dbReference>
<evidence type="ECO:0000256" key="1">
    <source>
        <dbReference type="SAM" id="MobiDB-lite"/>
    </source>
</evidence>
<dbReference type="KEGG" id="mnt:21394216"/>
<dbReference type="PANTHER" id="PTHR33088">
    <property type="entry name" value="MUCIN-2"/>
    <property type="match status" value="1"/>
</dbReference>
<dbReference type="EMBL" id="KE345101">
    <property type="protein sequence ID" value="EXB93794.1"/>
    <property type="molecule type" value="Genomic_DNA"/>
</dbReference>
<protein>
    <submittedName>
        <fullName evidence="3">Uncharacterized protein</fullName>
    </submittedName>
</protein>